<evidence type="ECO:0000313" key="2">
    <source>
        <dbReference type="Proteomes" id="UP001595797"/>
    </source>
</evidence>
<comment type="caution">
    <text evidence="1">The sequence shown here is derived from an EMBL/GenBank/DDBJ whole genome shotgun (WGS) entry which is preliminary data.</text>
</comment>
<protein>
    <submittedName>
        <fullName evidence="1">Uncharacterized protein</fullName>
    </submittedName>
</protein>
<gene>
    <name evidence="1" type="ORF">ACFPCS_09550</name>
</gene>
<sequence length="53" mass="6042">MISPERLEDIARFHDLLQAAVAEGAEPLTQFQRQVWVGMVGELIDHARETLPR</sequence>
<dbReference type="EMBL" id="JBHSIW010000011">
    <property type="protein sequence ID" value="MFC4903806.1"/>
    <property type="molecule type" value="Genomic_DNA"/>
</dbReference>
<proteinExistence type="predicted"/>
<evidence type="ECO:0000313" key="1">
    <source>
        <dbReference type="EMBL" id="MFC4903806.1"/>
    </source>
</evidence>
<dbReference type="RefSeq" id="WP_158041197.1">
    <property type="nucleotide sequence ID" value="NZ_JARAMH010000007.1"/>
</dbReference>
<dbReference type="Proteomes" id="UP001595797">
    <property type="component" value="Unassembled WGS sequence"/>
</dbReference>
<keyword evidence="2" id="KW-1185">Reference proteome</keyword>
<name>A0ABV9TJV4_9MICC</name>
<reference evidence="2" key="1">
    <citation type="journal article" date="2019" name="Int. J. Syst. Evol. Microbiol.">
        <title>The Global Catalogue of Microorganisms (GCM) 10K type strain sequencing project: providing services to taxonomists for standard genome sequencing and annotation.</title>
        <authorList>
            <consortium name="The Broad Institute Genomics Platform"/>
            <consortium name="The Broad Institute Genome Sequencing Center for Infectious Disease"/>
            <person name="Wu L."/>
            <person name="Ma J."/>
        </authorList>
    </citation>
    <scope>NUCLEOTIDE SEQUENCE [LARGE SCALE GENOMIC DNA]</scope>
    <source>
        <strain evidence="2">CGMCC 4.6946</strain>
    </source>
</reference>
<organism evidence="1 2">
    <name type="scientific">Kocuria oceani</name>
    <dbReference type="NCBI Taxonomy" id="988827"/>
    <lineage>
        <taxon>Bacteria</taxon>
        <taxon>Bacillati</taxon>
        <taxon>Actinomycetota</taxon>
        <taxon>Actinomycetes</taxon>
        <taxon>Micrococcales</taxon>
        <taxon>Micrococcaceae</taxon>
        <taxon>Kocuria</taxon>
    </lineage>
</organism>
<accession>A0ABV9TJV4</accession>